<gene>
    <name evidence="2" type="ORF">IAC58_01740</name>
</gene>
<dbReference type="PANTHER" id="PTHR30399">
    <property type="entry name" value="UNCHARACTERIZED PROTEIN YGJP"/>
    <property type="match status" value="1"/>
</dbReference>
<evidence type="ECO:0000313" key="2">
    <source>
        <dbReference type="EMBL" id="MBO8427266.1"/>
    </source>
</evidence>
<organism evidence="2 3">
    <name type="scientific">Candidatus Onthovivens merdipullorum</name>
    <dbReference type="NCBI Taxonomy" id="2840889"/>
    <lineage>
        <taxon>Bacteria</taxon>
        <taxon>Bacillati</taxon>
        <taxon>Bacillota</taxon>
        <taxon>Bacilli</taxon>
        <taxon>Bacillales</taxon>
        <taxon>Candidatus Onthovivens</taxon>
    </lineage>
</organism>
<name>A0A9D9GW04_9BACL</name>
<dbReference type="InterPro" id="IPR053136">
    <property type="entry name" value="UTP_pyrophosphatase-like"/>
</dbReference>
<dbReference type="AlphaFoldDB" id="A0A9D9GW04"/>
<accession>A0A9D9GW04</accession>
<proteinExistence type="predicted"/>
<dbReference type="Gene3D" id="3.30.2010.10">
    <property type="entry name" value="Metalloproteases ('zincins'), catalytic domain"/>
    <property type="match status" value="1"/>
</dbReference>
<comment type="caution">
    <text evidence="2">The sequence shown here is derived from an EMBL/GenBank/DDBJ whole genome shotgun (WGS) entry which is preliminary data.</text>
</comment>
<dbReference type="Pfam" id="PF01863">
    <property type="entry name" value="YgjP-like"/>
    <property type="match status" value="1"/>
</dbReference>
<feature type="domain" description="YgjP-like metallopeptidase" evidence="1">
    <location>
        <begin position="24"/>
        <end position="209"/>
    </location>
</feature>
<reference evidence="2" key="1">
    <citation type="submission" date="2020-10" db="EMBL/GenBank/DDBJ databases">
        <authorList>
            <person name="Gilroy R."/>
        </authorList>
    </citation>
    <scope>NUCLEOTIDE SEQUENCE</scope>
    <source>
        <strain evidence="2">11159</strain>
    </source>
</reference>
<sequence length="212" mass="25487">MEKIVYFNYKGENYKVVIEFKNVKNINLRYTKDYIHVSCPTYYKLDEINKLIESSAPRLIESRNDKTNRLFSKEGVYILGNLYPYEDGHFIKVDNHYLLFESEADFYKKIKPYAAKVFSYRLQELEKLMTPYKKHILKVRKAISTYGINYYTKKTIILNTYLIHFRVDIIDSVIIHELAHDYVHNHSSEFYRIVYKYCPNYGILQGELKYGY</sequence>
<dbReference type="Proteomes" id="UP000823613">
    <property type="component" value="Unassembled WGS sequence"/>
</dbReference>
<dbReference type="CDD" id="cd07344">
    <property type="entry name" value="M48_yhfN_like"/>
    <property type="match status" value="1"/>
</dbReference>
<dbReference type="EMBL" id="JADIMY010000035">
    <property type="protein sequence ID" value="MBO8427266.1"/>
    <property type="molecule type" value="Genomic_DNA"/>
</dbReference>
<evidence type="ECO:0000313" key="3">
    <source>
        <dbReference type="Proteomes" id="UP000823613"/>
    </source>
</evidence>
<dbReference type="PANTHER" id="PTHR30399:SF1">
    <property type="entry name" value="UTP PYROPHOSPHATASE"/>
    <property type="match status" value="1"/>
</dbReference>
<reference evidence="2" key="2">
    <citation type="journal article" date="2021" name="PeerJ">
        <title>Extensive microbial diversity within the chicken gut microbiome revealed by metagenomics and culture.</title>
        <authorList>
            <person name="Gilroy R."/>
            <person name="Ravi A."/>
            <person name="Getino M."/>
            <person name="Pursley I."/>
            <person name="Horton D.L."/>
            <person name="Alikhan N.F."/>
            <person name="Baker D."/>
            <person name="Gharbi K."/>
            <person name="Hall N."/>
            <person name="Watson M."/>
            <person name="Adriaenssens E.M."/>
            <person name="Foster-Nyarko E."/>
            <person name="Jarju S."/>
            <person name="Secka A."/>
            <person name="Antonio M."/>
            <person name="Oren A."/>
            <person name="Chaudhuri R.R."/>
            <person name="La Ragione R."/>
            <person name="Hildebrand F."/>
            <person name="Pallen M.J."/>
        </authorList>
    </citation>
    <scope>NUCLEOTIDE SEQUENCE</scope>
    <source>
        <strain evidence="2">11159</strain>
    </source>
</reference>
<protein>
    <submittedName>
        <fullName evidence="2">M48 family metallopeptidase</fullName>
    </submittedName>
</protein>
<evidence type="ECO:0000259" key="1">
    <source>
        <dbReference type="Pfam" id="PF01863"/>
    </source>
</evidence>
<dbReference type="InterPro" id="IPR002725">
    <property type="entry name" value="YgjP-like_metallopeptidase"/>
</dbReference>